<dbReference type="PATRIC" id="fig|1379870.5.peg.1675"/>
<feature type="domain" description="Luciferase-like" evidence="2">
    <location>
        <begin position="8"/>
        <end position="285"/>
    </location>
</feature>
<dbReference type="PANTHER" id="PTHR43244:SF1">
    <property type="entry name" value="5,10-METHYLENETETRAHYDROMETHANOPTERIN REDUCTASE"/>
    <property type="match status" value="1"/>
</dbReference>
<keyword evidence="4" id="KW-1185">Reference proteome</keyword>
<dbReference type="STRING" id="1379870.SD10_07715"/>
<gene>
    <name evidence="3" type="ORF">SD10_07715</name>
</gene>
<dbReference type="PANTHER" id="PTHR43244">
    <property type="match status" value="1"/>
</dbReference>
<dbReference type="NCBIfam" id="TIGR03885">
    <property type="entry name" value="flavin_revert"/>
    <property type="match status" value="1"/>
</dbReference>
<dbReference type="Proteomes" id="UP000033054">
    <property type="component" value="Chromosome"/>
</dbReference>
<dbReference type="InterPro" id="IPR019945">
    <property type="entry name" value="F420_G6P_DH-rel"/>
</dbReference>
<dbReference type="CDD" id="cd01097">
    <property type="entry name" value="Tetrahydromethanopterin_reductase"/>
    <property type="match status" value="1"/>
</dbReference>
<dbReference type="InterPro" id="IPR050564">
    <property type="entry name" value="F420-G6PD/mer"/>
</dbReference>
<evidence type="ECO:0000259" key="2">
    <source>
        <dbReference type="Pfam" id="PF00296"/>
    </source>
</evidence>
<dbReference type="Gene3D" id="3.20.20.30">
    <property type="entry name" value="Luciferase-like domain"/>
    <property type="match status" value="1"/>
</dbReference>
<organism evidence="3 4">
    <name type="scientific">Spirosoma radiotolerans</name>
    <dbReference type="NCBI Taxonomy" id="1379870"/>
    <lineage>
        <taxon>Bacteria</taxon>
        <taxon>Pseudomonadati</taxon>
        <taxon>Bacteroidota</taxon>
        <taxon>Cytophagia</taxon>
        <taxon>Cytophagales</taxon>
        <taxon>Cytophagaceae</taxon>
        <taxon>Spirosoma</taxon>
    </lineage>
</organism>
<sequence length="326" mass="36100">MLKIGYHASHEQFKPSTLLQYVQRAQQAGFTACSSSDHFHPWSNRQGESGFAWSWLGAALQATSLSFGVVNAPGQRYHPAIIAQAAATLADMFPERFWMAVGTGQALNEAITGGKWPAKADRNARLKECVDIIRALWDGQTVTHKGLVTVEEATLYTRPAVKPLLFGAAVTSKTAEWVGSWADGLLTISQPSEQLREVVDAFRRGGGEGKPMHLKVQLSYANTEEAAQQGAYDQWRGNIFPNGMLTDLRRPEQFDMAGDLVDLKQVDQMVRISADTSQHLAWLQEDIALGFEQLFLHNVNLEHERFIDDFGENVLPDLLKPASVHA</sequence>
<dbReference type="NCBIfam" id="TIGR03557">
    <property type="entry name" value="F420_G6P_family"/>
    <property type="match status" value="1"/>
</dbReference>
<evidence type="ECO:0000313" key="3">
    <source>
        <dbReference type="EMBL" id="AKD54810.1"/>
    </source>
</evidence>
<dbReference type="KEGG" id="srd:SD10_07715"/>
<evidence type="ECO:0000256" key="1">
    <source>
        <dbReference type="ARBA" id="ARBA00023002"/>
    </source>
</evidence>
<protein>
    <submittedName>
        <fullName evidence="3">5,10-methylene tetrahydromethanopterin reductase</fullName>
    </submittedName>
</protein>
<dbReference type="OrthoDB" id="180193at2"/>
<dbReference type="SUPFAM" id="SSF51679">
    <property type="entry name" value="Bacterial luciferase-like"/>
    <property type="match status" value="1"/>
</dbReference>
<dbReference type="AlphaFoldDB" id="A0A0E3ZTW5"/>
<proteinExistence type="predicted"/>
<dbReference type="InterPro" id="IPR011251">
    <property type="entry name" value="Luciferase-like_dom"/>
</dbReference>
<reference evidence="3 4" key="1">
    <citation type="journal article" date="2014" name="Curr. Microbiol.">
        <title>Spirosoma radiotolerans sp. nov., a gamma-radiation-resistant bacterium isolated from gamma ray-irradiated soil.</title>
        <authorList>
            <person name="Lee J.J."/>
            <person name="Srinivasan S."/>
            <person name="Lim S."/>
            <person name="Joe M."/>
            <person name="Im S."/>
            <person name="Bae S.I."/>
            <person name="Park K.R."/>
            <person name="Han J.H."/>
            <person name="Park S.H."/>
            <person name="Joo B.M."/>
            <person name="Park S.J."/>
            <person name="Kim M.K."/>
        </authorList>
    </citation>
    <scope>NUCLEOTIDE SEQUENCE [LARGE SCALE GENOMIC DNA]</scope>
    <source>
        <strain evidence="3 4">DG5A</strain>
    </source>
</reference>
<accession>A0A0E3ZTW5</accession>
<dbReference type="GO" id="GO:0016705">
    <property type="term" value="F:oxidoreductase activity, acting on paired donors, with incorporation or reduction of molecular oxygen"/>
    <property type="evidence" value="ECO:0007669"/>
    <property type="project" value="InterPro"/>
</dbReference>
<name>A0A0E3ZTW5_9BACT</name>
<dbReference type="Pfam" id="PF00296">
    <property type="entry name" value="Bac_luciferase"/>
    <property type="match status" value="1"/>
</dbReference>
<dbReference type="EMBL" id="CP010429">
    <property type="protein sequence ID" value="AKD54810.1"/>
    <property type="molecule type" value="Genomic_DNA"/>
</dbReference>
<dbReference type="InterPro" id="IPR023907">
    <property type="entry name" value="Non-F420_Flavin_OxRdtase"/>
</dbReference>
<keyword evidence="1" id="KW-0560">Oxidoreductase</keyword>
<dbReference type="HOGENOM" id="CLU_027853_4_0_10"/>
<dbReference type="RefSeq" id="WP_046376411.1">
    <property type="nucleotide sequence ID" value="NZ_CP010429.1"/>
</dbReference>
<dbReference type="InterPro" id="IPR036661">
    <property type="entry name" value="Luciferase-like_sf"/>
</dbReference>
<evidence type="ECO:0000313" key="4">
    <source>
        <dbReference type="Proteomes" id="UP000033054"/>
    </source>
</evidence>